<evidence type="ECO:0000313" key="4">
    <source>
        <dbReference type="EMBL" id="ALO65399.1"/>
    </source>
</evidence>
<dbReference type="CDD" id="cd21112">
    <property type="entry name" value="alphaLP-like"/>
    <property type="match status" value="1"/>
</dbReference>
<dbReference type="RefSeq" id="WP_062285800.1">
    <property type="nucleotide sequence ID" value="NZ_CP013200.1"/>
</dbReference>
<evidence type="ECO:0000256" key="3">
    <source>
        <dbReference type="SAM" id="SignalP"/>
    </source>
</evidence>
<feature type="region of interest" description="Disordered" evidence="1">
    <location>
        <begin position="34"/>
        <end position="77"/>
    </location>
</feature>
<feature type="signal peptide" evidence="3">
    <location>
        <begin position="1"/>
        <end position="32"/>
    </location>
</feature>
<feature type="chain" id="PRO_5006602155" description="Gram-positive cocci surface proteins LPxTG domain-containing protein" evidence="3">
    <location>
        <begin position="33"/>
        <end position="847"/>
    </location>
</feature>
<keyword evidence="2" id="KW-0812">Transmembrane</keyword>
<protein>
    <recommendedName>
        <fullName evidence="6">Gram-positive cocci surface proteins LPxTG domain-containing protein</fullName>
    </recommendedName>
</protein>
<dbReference type="InterPro" id="IPR018114">
    <property type="entry name" value="TRYPSIN_HIS"/>
</dbReference>
<sequence length="847" mass="84086">MQASTRAFIKRGGAACAAAAVLLGGSFTVATAAPSIDPTTAPTSASVTSEATSSATPTSAPSATSSTPSSTAPLPDGLAKAVKDDLNLSVEEFNAQGQLAATAAQVQTEVVKADPNAQVSIAGDTIKVQASPAAAAAAKAAAGSAKVAVTSVKAAPLSTKVDAANVDALFADYVAEFGAGKLQSIMVNSNDEFVIRTGVPATGGPANGGTAMKSRSFSATAAPSVSDFAAKYNNVKIEAASGPAAAYANDVTNGQGYAAFDNPRTTGGACSIGWNGFNKAGAPAVITAGHCTGDGALTDAVLTDPEQEPAVTGDLTSGGLMGPLGTFGASQFGGVGNTPATAPTGWQGDKNKLNNIGTDVAVINNIDANVNPLAKVTDWKTPANPKASGPQVTGVSDAVRGAAICKSGRTTGWTCGTVTELGVFTVGGTTYPEEEAACNPVPTVEACNDIRAVRGFGSTSLAANRGDSGGAIMAGNLAVGMISAGTPGIISYGVSLTDALKHTGGYTVKIFLETPKVTTTAPVYREGAVTGTVAGAPAGTTVLVTIDGVTADAVTTEVAVGADGKWIAKAPNEIGTFSVTAKAKNGFSTSETTEASIEVIKETLAAPAITTPANNASVAAPVTTISGTGKAGANVELTGDVTDTAVVGNDGKWSVTIKTGLEVGDYTVTAKQTLTNWNDSKTTTSKFSVVLAAPAITSPSNGQEFAFDQGPAEISGTNIDGATLTVTLNGKAQTATVVDGTWNVALDSKLTTGKYTVTAVQTVGDDKSLTTTSAFSVLAAPLPEPTTPPVTQEPTPAPTVAPTRAPTDNNLANTGASSSLLVLGGAGGLLLLAGAVFLLIRRRNTTI</sequence>
<keyword evidence="3" id="KW-0732">Signal</keyword>
<feature type="region of interest" description="Disordered" evidence="1">
    <location>
        <begin position="781"/>
        <end position="808"/>
    </location>
</feature>
<dbReference type="InterPro" id="IPR009003">
    <property type="entry name" value="Peptidase_S1_PA"/>
</dbReference>
<evidence type="ECO:0000313" key="5">
    <source>
        <dbReference type="Proteomes" id="UP000059574"/>
    </source>
</evidence>
<evidence type="ECO:0008006" key="6">
    <source>
        <dbReference type="Google" id="ProtNLM"/>
    </source>
</evidence>
<name>A0A0S2LVU2_9MICC</name>
<dbReference type="GO" id="GO:0006508">
    <property type="term" value="P:proteolysis"/>
    <property type="evidence" value="ECO:0007669"/>
    <property type="project" value="InterPro"/>
</dbReference>
<dbReference type="PROSITE" id="PS00134">
    <property type="entry name" value="TRYPSIN_HIS"/>
    <property type="match status" value="1"/>
</dbReference>
<evidence type="ECO:0000256" key="2">
    <source>
        <dbReference type="SAM" id="Phobius"/>
    </source>
</evidence>
<feature type="transmembrane region" description="Helical" evidence="2">
    <location>
        <begin position="820"/>
        <end position="840"/>
    </location>
</feature>
<dbReference type="PROSITE" id="PS51318">
    <property type="entry name" value="TAT"/>
    <property type="match status" value="1"/>
</dbReference>
<evidence type="ECO:0000256" key="1">
    <source>
        <dbReference type="SAM" id="MobiDB-lite"/>
    </source>
</evidence>
<keyword evidence="2" id="KW-0472">Membrane</keyword>
<dbReference type="Proteomes" id="UP000059574">
    <property type="component" value="Chromosome"/>
</dbReference>
<accession>A0A0S2LVU2</accession>
<dbReference type="NCBIfam" id="TIGR01167">
    <property type="entry name" value="LPXTG_anchor"/>
    <property type="match status" value="1"/>
</dbReference>
<dbReference type="InterPro" id="IPR013783">
    <property type="entry name" value="Ig-like_fold"/>
</dbReference>
<dbReference type="EMBL" id="CP013200">
    <property type="protein sequence ID" value="ALO65399.1"/>
    <property type="molecule type" value="Genomic_DNA"/>
</dbReference>
<dbReference type="PROSITE" id="PS00135">
    <property type="entry name" value="TRYPSIN_SER"/>
    <property type="match status" value="1"/>
</dbReference>
<dbReference type="GO" id="GO:0004252">
    <property type="term" value="F:serine-type endopeptidase activity"/>
    <property type="evidence" value="ECO:0007669"/>
    <property type="project" value="InterPro"/>
</dbReference>
<dbReference type="InterPro" id="IPR033116">
    <property type="entry name" value="TRYPSIN_SER"/>
</dbReference>
<proteinExistence type="predicted"/>
<dbReference type="Gene3D" id="2.60.40.10">
    <property type="entry name" value="Immunoglobulins"/>
    <property type="match status" value="2"/>
</dbReference>
<reference evidence="4 5" key="2">
    <citation type="journal article" date="2016" name="J. Biotechnol.">
        <title>Complete genome sequence of Arthrobacter alpinus ERGS4:06, a yellow pigmented bacterium tolerant to cold and radiations isolated from Sikkim Himalaya.</title>
        <authorList>
            <person name="Kumar R."/>
            <person name="Singh D."/>
            <person name="Swarnkar M.K."/>
            <person name="Singh A.K."/>
            <person name="Kumar S."/>
        </authorList>
    </citation>
    <scope>NUCLEOTIDE SEQUENCE [LARGE SCALE GENOMIC DNA]</scope>
    <source>
        <strain evidence="4 5">ERGS4:06</strain>
    </source>
</reference>
<dbReference type="Gene3D" id="2.40.10.10">
    <property type="entry name" value="Trypsin-like serine proteases"/>
    <property type="match status" value="2"/>
</dbReference>
<organism evidence="4 5">
    <name type="scientific">Arthrobacter alpinus</name>
    <dbReference type="NCBI Taxonomy" id="656366"/>
    <lineage>
        <taxon>Bacteria</taxon>
        <taxon>Bacillati</taxon>
        <taxon>Actinomycetota</taxon>
        <taxon>Actinomycetes</taxon>
        <taxon>Micrococcales</taxon>
        <taxon>Micrococcaceae</taxon>
        <taxon>Arthrobacter</taxon>
    </lineage>
</organism>
<feature type="compositionally biased region" description="Low complexity" evidence="1">
    <location>
        <begin position="789"/>
        <end position="807"/>
    </location>
</feature>
<dbReference type="NCBIfam" id="NF033510">
    <property type="entry name" value="Ca_tandemer"/>
    <property type="match status" value="2"/>
</dbReference>
<dbReference type="InterPro" id="IPR006311">
    <property type="entry name" value="TAT_signal"/>
</dbReference>
<reference evidence="5" key="1">
    <citation type="submission" date="2015-11" db="EMBL/GenBank/DDBJ databases">
        <authorList>
            <person name="Kumar R."/>
            <person name="Singh D."/>
            <person name="Swarnkar M.K."/>
            <person name="Singh A.K."/>
            <person name="Kumar S."/>
        </authorList>
    </citation>
    <scope>NUCLEOTIDE SEQUENCE [LARGE SCALE GENOMIC DNA]</scope>
    <source>
        <strain evidence="5">ERGS4:06</strain>
    </source>
</reference>
<gene>
    <name evidence="4" type="ORF">AS189_01430</name>
</gene>
<feature type="compositionally biased region" description="Low complexity" evidence="1">
    <location>
        <begin position="38"/>
        <end position="73"/>
    </location>
</feature>
<dbReference type="GO" id="GO:0005975">
    <property type="term" value="P:carbohydrate metabolic process"/>
    <property type="evidence" value="ECO:0007669"/>
    <property type="project" value="UniProtKB-ARBA"/>
</dbReference>
<dbReference type="InterPro" id="IPR043504">
    <property type="entry name" value="Peptidase_S1_PA_chymotrypsin"/>
</dbReference>
<keyword evidence="2" id="KW-1133">Transmembrane helix</keyword>
<dbReference type="SUPFAM" id="SSF50494">
    <property type="entry name" value="Trypsin-like serine proteases"/>
    <property type="match status" value="1"/>
</dbReference>
<dbReference type="AlphaFoldDB" id="A0A0S2LVU2"/>